<evidence type="ECO:0000256" key="4">
    <source>
        <dbReference type="ARBA" id="ARBA00022989"/>
    </source>
</evidence>
<dbReference type="GO" id="GO:0061630">
    <property type="term" value="F:ubiquitin protein ligase activity"/>
    <property type="evidence" value="ECO:0007669"/>
    <property type="project" value="InterPro"/>
</dbReference>
<dbReference type="Pfam" id="PF10272">
    <property type="entry name" value="Tmpp129"/>
    <property type="match status" value="1"/>
</dbReference>
<keyword evidence="3 6" id="KW-0812">Transmembrane</keyword>
<accession>A0A0L8ICQ4</accession>
<comment type="subcellular location">
    <subcellularLocation>
        <location evidence="1">Membrane</location>
        <topology evidence="1">Multi-pass membrane protein</topology>
    </subcellularLocation>
</comment>
<dbReference type="GO" id="GO:0005783">
    <property type="term" value="C:endoplasmic reticulum"/>
    <property type="evidence" value="ECO:0007669"/>
    <property type="project" value="TreeGrafter"/>
</dbReference>
<dbReference type="EMBL" id="KQ416074">
    <property type="protein sequence ID" value="KOF98810.1"/>
    <property type="molecule type" value="Genomic_DNA"/>
</dbReference>
<name>A0A0L8ICQ4_OCTBM</name>
<evidence type="ECO:0000256" key="3">
    <source>
        <dbReference type="ARBA" id="ARBA00022692"/>
    </source>
</evidence>
<feature type="transmembrane region" description="Helical" evidence="6">
    <location>
        <begin position="97"/>
        <end position="118"/>
    </location>
</feature>
<evidence type="ECO:0000256" key="5">
    <source>
        <dbReference type="ARBA" id="ARBA00023136"/>
    </source>
</evidence>
<evidence type="ECO:0000256" key="1">
    <source>
        <dbReference type="ARBA" id="ARBA00004141"/>
    </source>
</evidence>
<dbReference type="GO" id="GO:0016020">
    <property type="term" value="C:membrane"/>
    <property type="evidence" value="ECO:0007669"/>
    <property type="project" value="UniProtKB-SubCell"/>
</dbReference>
<dbReference type="OrthoDB" id="10055027at2759"/>
<evidence type="ECO:0000313" key="7">
    <source>
        <dbReference type="EMBL" id="KOF98810.1"/>
    </source>
</evidence>
<feature type="transmembrane region" description="Helical" evidence="6">
    <location>
        <begin position="60"/>
        <end position="77"/>
    </location>
</feature>
<dbReference type="KEGG" id="obi:106875813"/>
<organism evidence="7">
    <name type="scientific">Octopus bimaculoides</name>
    <name type="common">California two-spotted octopus</name>
    <dbReference type="NCBI Taxonomy" id="37653"/>
    <lineage>
        <taxon>Eukaryota</taxon>
        <taxon>Metazoa</taxon>
        <taxon>Spiralia</taxon>
        <taxon>Lophotrochozoa</taxon>
        <taxon>Mollusca</taxon>
        <taxon>Cephalopoda</taxon>
        <taxon>Coleoidea</taxon>
        <taxon>Octopodiformes</taxon>
        <taxon>Octopoda</taxon>
        <taxon>Incirrata</taxon>
        <taxon>Octopodidae</taxon>
        <taxon>Octopus</taxon>
    </lineage>
</organism>
<dbReference type="AlphaFoldDB" id="A0A0L8ICQ4"/>
<sequence>MEEEVTTVFLLYTLLYCFFAICVIAPPSELVSAGFSIQNVFSNYLGSQDLHFIIYHQRRTSITLVIHSILPLGYYVGLSCLVDSRLHFDLDDLTSGWMIYLILATSFPIATLTLFYYWSLNNWDQHPVAKQLQLLTENGSSWHDIASSINVEFRRPDKFTSGSMARRVIVTDSWVMKTSTYHVYIAHQNDIHLSLASSEEHQMSYESMSIVQYLNINIIPNNAAIKPFTIRLNSLEYGELRGKLRAPLLNARNIIIHQSLSDQFLVAFQNEVEKNPVYVLSPETDVETCVGCLQKEANVKLQKLCTELREGDCQQCYCRPMWCLDCMGKWFASQQDKDSSQTWLSGKTPCPTCRRRFCILDVCYITQP</sequence>
<comment type="similarity">
    <text evidence="2">Belongs to the TMEM129 family.</text>
</comment>
<dbReference type="PANTHER" id="PTHR31322">
    <property type="entry name" value="E3 UBIQUITIN-PROTEIN LIGASE TM129"/>
    <property type="match status" value="1"/>
</dbReference>
<keyword evidence="5 6" id="KW-0472">Membrane</keyword>
<evidence type="ECO:0000256" key="2">
    <source>
        <dbReference type="ARBA" id="ARBA00007332"/>
    </source>
</evidence>
<dbReference type="OMA" id="KFATGPP"/>
<dbReference type="PANTHER" id="PTHR31322:SF2">
    <property type="entry name" value="E3 UBIQUITIN-PROTEIN LIGASE TM129"/>
    <property type="match status" value="1"/>
</dbReference>
<dbReference type="GO" id="GO:0016567">
    <property type="term" value="P:protein ubiquitination"/>
    <property type="evidence" value="ECO:0007669"/>
    <property type="project" value="InterPro"/>
</dbReference>
<evidence type="ECO:0000256" key="6">
    <source>
        <dbReference type="SAM" id="Phobius"/>
    </source>
</evidence>
<keyword evidence="4 6" id="KW-1133">Transmembrane helix</keyword>
<protein>
    <submittedName>
        <fullName evidence="7">Uncharacterized protein</fullName>
    </submittedName>
</protein>
<dbReference type="InterPro" id="IPR018801">
    <property type="entry name" value="TM129"/>
</dbReference>
<gene>
    <name evidence="7" type="ORF">OCBIM_22022728mg</name>
</gene>
<dbReference type="STRING" id="37653.A0A0L8ICQ4"/>
<feature type="transmembrane region" description="Helical" evidence="6">
    <location>
        <begin position="6"/>
        <end position="25"/>
    </location>
</feature>
<proteinExistence type="inferred from homology"/>
<reference evidence="7" key="1">
    <citation type="submission" date="2015-07" db="EMBL/GenBank/DDBJ databases">
        <title>MeaNS - Measles Nucleotide Surveillance Program.</title>
        <authorList>
            <person name="Tran T."/>
            <person name="Druce J."/>
        </authorList>
    </citation>
    <scope>NUCLEOTIDE SEQUENCE</scope>
    <source>
        <strain evidence="7">UCB-OBI-ISO-001</strain>
        <tissue evidence="7">Gonad</tissue>
    </source>
</reference>